<comment type="caution">
    <text evidence="2">The sequence shown here is derived from an EMBL/GenBank/DDBJ whole genome shotgun (WGS) entry which is preliminary data.</text>
</comment>
<evidence type="ECO:0000313" key="3">
    <source>
        <dbReference type="Proteomes" id="UP001396334"/>
    </source>
</evidence>
<gene>
    <name evidence="2" type="ORF">V6N11_017411</name>
</gene>
<evidence type="ECO:0000256" key="1">
    <source>
        <dbReference type="SAM" id="MobiDB-lite"/>
    </source>
</evidence>
<feature type="region of interest" description="Disordered" evidence="1">
    <location>
        <begin position="78"/>
        <end position="99"/>
    </location>
</feature>
<accession>A0ABR2TYK1</accession>
<feature type="compositionally biased region" description="Basic and acidic residues" evidence="1">
    <location>
        <begin position="78"/>
        <end position="88"/>
    </location>
</feature>
<evidence type="ECO:0008006" key="4">
    <source>
        <dbReference type="Google" id="ProtNLM"/>
    </source>
</evidence>
<dbReference type="PANTHER" id="PTHR31973">
    <property type="entry name" value="POLYPROTEIN, PUTATIVE-RELATED"/>
    <property type="match status" value="1"/>
</dbReference>
<organism evidence="2 3">
    <name type="scientific">Hibiscus sabdariffa</name>
    <name type="common">roselle</name>
    <dbReference type="NCBI Taxonomy" id="183260"/>
    <lineage>
        <taxon>Eukaryota</taxon>
        <taxon>Viridiplantae</taxon>
        <taxon>Streptophyta</taxon>
        <taxon>Embryophyta</taxon>
        <taxon>Tracheophyta</taxon>
        <taxon>Spermatophyta</taxon>
        <taxon>Magnoliopsida</taxon>
        <taxon>eudicotyledons</taxon>
        <taxon>Gunneridae</taxon>
        <taxon>Pentapetalae</taxon>
        <taxon>rosids</taxon>
        <taxon>malvids</taxon>
        <taxon>Malvales</taxon>
        <taxon>Malvaceae</taxon>
        <taxon>Malvoideae</taxon>
        <taxon>Hibiscus</taxon>
    </lineage>
</organism>
<protein>
    <recommendedName>
        <fullName evidence="4">Transposase MuDR plant domain-containing protein</fullName>
    </recommendedName>
</protein>
<dbReference type="Proteomes" id="UP001396334">
    <property type="component" value="Unassembled WGS sequence"/>
</dbReference>
<reference evidence="2 3" key="1">
    <citation type="journal article" date="2024" name="G3 (Bethesda)">
        <title>Genome assembly of Hibiscus sabdariffa L. provides insights into metabolisms of medicinal natural products.</title>
        <authorList>
            <person name="Kim T."/>
        </authorList>
    </citation>
    <scope>NUCLEOTIDE SEQUENCE [LARGE SCALE GENOMIC DNA]</scope>
    <source>
        <strain evidence="2">TK-2024</strain>
        <tissue evidence="2">Old leaves</tissue>
    </source>
</reference>
<sequence>MVKVLGITYTMRVYWEVSINPFEIALLANDVDVLEMVSNLSRNHYVHVYLDDVANLANSATIDEDIVNDTDHVEHVDRIDGDFGSKDSDSEDSDYDKFDFSDSKNDYENEVSDVGVSVNVDSGDVEGNDEVRAKNLALEKLHGNLNEQYTKLYDYLVELRSSNPETTTIPQLDESVFKRLYTCMLAMKDGFKAGCRPIICMDGYHLKRYYECHTLKIP</sequence>
<proteinExistence type="predicted"/>
<dbReference type="EMBL" id="JBBPBN010000004">
    <property type="protein sequence ID" value="KAK9042334.1"/>
    <property type="molecule type" value="Genomic_DNA"/>
</dbReference>
<dbReference type="PANTHER" id="PTHR31973:SF187">
    <property type="entry name" value="MUTATOR TRANSPOSASE MUDRA PROTEIN"/>
    <property type="match status" value="1"/>
</dbReference>
<name>A0ABR2TYK1_9ROSI</name>
<evidence type="ECO:0000313" key="2">
    <source>
        <dbReference type="EMBL" id="KAK9042334.1"/>
    </source>
</evidence>
<keyword evidence="3" id="KW-1185">Reference proteome</keyword>